<dbReference type="InterPro" id="IPR035093">
    <property type="entry name" value="RelE/ParE_toxin_dom_sf"/>
</dbReference>
<keyword evidence="4" id="KW-0255">Endonuclease</keyword>
<evidence type="ECO:0000256" key="3">
    <source>
        <dbReference type="ARBA" id="ARBA00022722"/>
    </source>
</evidence>
<accession>A0AAJ4W4L9</accession>
<dbReference type="GO" id="GO:0004519">
    <property type="term" value="F:endonuclease activity"/>
    <property type="evidence" value="ECO:0007669"/>
    <property type="project" value="UniProtKB-KW"/>
</dbReference>
<evidence type="ECO:0000256" key="6">
    <source>
        <dbReference type="ARBA" id="ARBA00030388"/>
    </source>
</evidence>
<keyword evidence="2" id="KW-1277">Toxin-antitoxin system</keyword>
<dbReference type="RefSeq" id="WP_041892814.1">
    <property type="nucleotide sequence ID" value="NZ_CP010817.1"/>
</dbReference>
<evidence type="ECO:0000313" key="8">
    <source>
        <dbReference type="Proteomes" id="UP000183496"/>
    </source>
</evidence>
<dbReference type="EMBL" id="FOFY01000009">
    <property type="protein sequence ID" value="SER06957.1"/>
    <property type="molecule type" value="Genomic_DNA"/>
</dbReference>
<evidence type="ECO:0000256" key="4">
    <source>
        <dbReference type="ARBA" id="ARBA00022759"/>
    </source>
</evidence>
<evidence type="ECO:0000256" key="1">
    <source>
        <dbReference type="ARBA" id="ARBA00008172"/>
    </source>
</evidence>
<organism evidence="7 8">
    <name type="scientific">Myroides profundi</name>
    <dbReference type="NCBI Taxonomy" id="480520"/>
    <lineage>
        <taxon>Bacteria</taxon>
        <taxon>Pseudomonadati</taxon>
        <taxon>Bacteroidota</taxon>
        <taxon>Flavobacteriia</taxon>
        <taxon>Flavobacteriales</taxon>
        <taxon>Flavobacteriaceae</taxon>
        <taxon>Myroides</taxon>
    </lineage>
</organism>
<dbReference type="Gene3D" id="3.30.2310.20">
    <property type="entry name" value="RelE-like"/>
    <property type="match status" value="1"/>
</dbReference>
<keyword evidence="5" id="KW-0378">Hydrolase</keyword>
<dbReference type="NCBIfam" id="TIGR02116">
    <property type="entry name" value="toxin_Txe_YoeB"/>
    <property type="match status" value="1"/>
</dbReference>
<dbReference type="InterPro" id="IPR009614">
    <property type="entry name" value="YoeB_toxin"/>
</dbReference>
<protein>
    <recommendedName>
        <fullName evidence="6">Putative mRNA interferase YoeB</fullName>
    </recommendedName>
</protein>
<dbReference type="GO" id="GO:0006401">
    <property type="term" value="P:RNA catabolic process"/>
    <property type="evidence" value="ECO:0007669"/>
    <property type="project" value="InterPro"/>
</dbReference>
<keyword evidence="8" id="KW-1185">Reference proteome</keyword>
<evidence type="ECO:0000256" key="2">
    <source>
        <dbReference type="ARBA" id="ARBA00022649"/>
    </source>
</evidence>
<dbReference type="GO" id="GO:0045892">
    <property type="term" value="P:negative regulation of DNA-templated transcription"/>
    <property type="evidence" value="ECO:0007669"/>
    <property type="project" value="TreeGrafter"/>
</dbReference>
<name>A0AAJ4W4L9_MYRPR</name>
<dbReference type="PANTHER" id="PTHR38039:SF1">
    <property type="entry name" value="TOXIN YOEB"/>
    <property type="match status" value="1"/>
</dbReference>
<dbReference type="PANTHER" id="PTHR38039">
    <property type="entry name" value="TOXIN YOEB"/>
    <property type="match status" value="1"/>
</dbReference>
<dbReference type="GO" id="GO:0016787">
    <property type="term" value="F:hydrolase activity"/>
    <property type="evidence" value="ECO:0007669"/>
    <property type="project" value="UniProtKB-KW"/>
</dbReference>
<keyword evidence="3" id="KW-0540">Nuclease</keyword>
<comment type="similarity">
    <text evidence="1">Belongs to the YoeB family.</text>
</comment>
<dbReference type="Pfam" id="PF06769">
    <property type="entry name" value="YoeB_toxin"/>
    <property type="match status" value="1"/>
</dbReference>
<evidence type="ECO:0000256" key="5">
    <source>
        <dbReference type="ARBA" id="ARBA00022801"/>
    </source>
</evidence>
<sequence>MGRYKLIIGKEAQKHLLLIKRSGNKSDITKIENIFEELQSNPEVGIGNPEKLKHELSGFWSRRLNSKDRIIYKIDELSVIVMIVSAKGHYFDK</sequence>
<reference evidence="7 8" key="1">
    <citation type="submission" date="2016-10" db="EMBL/GenBank/DDBJ databases">
        <authorList>
            <person name="Varghese N."/>
            <person name="Submissions S."/>
        </authorList>
    </citation>
    <scope>NUCLEOTIDE SEQUENCE [LARGE SCALE GENOMIC DNA]</scope>
    <source>
        <strain evidence="8">DSM 19823 / KCTC 23066 / CCTCC M 208030 / D25</strain>
    </source>
</reference>
<dbReference type="AlphaFoldDB" id="A0AAJ4W4L9"/>
<gene>
    <name evidence="7" type="ORF">SAMN04488089_10918</name>
</gene>
<dbReference type="SUPFAM" id="SSF143011">
    <property type="entry name" value="RelE-like"/>
    <property type="match status" value="1"/>
</dbReference>
<comment type="caution">
    <text evidence="7">The sequence shown here is derived from an EMBL/GenBank/DDBJ whole genome shotgun (WGS) entry which is preliminary data.</text>
</comment>
<evidence type="ECO:0000313" key="7">
    <source>
        <dbReference type="EMBL" id="SER06957.1"/>
    </source>
</evidence>
<proteinExistence type="inferred from homology"/>
<dbReference type="Proteomes" id="UP000183496">
    <property type="component" value="Unassembled WGS sequence"/>
</dbReference>